<reference evidence="2 3" key="1">
    <citation type="submission" date="2017-05" db="EMBL/GenBank/DDBJ databases">
        <title>Lactobacillus nurukis nov., sp. nov., isolated from nuruk.</title>
        <authorList>
            <person name="Kim S.-J."/>
        </authorList>
    </citation>
    <scope>NUCLEOTIDE SEQUENCE [LARGE SCALE GENOMIC DNA]</scope>
    <source>
        <strain evidence="2 3">SYF10-1a</strain>
    </source>
</reference>
<protein>
    <recommendedName>
        <fullName evidence="1">Competence protein CoiA nuclease-like domain-containing protein</fullName>
    </recommendedName>
</protein>
<evidence type="ECO:0000313" key="2">
    <source>
        <dbReference type="EMBL" id="PMD73288.1"/>
    </source>
</evidence>
<name>A0A2N7AWY2_9LACO</name>
<dbReference type="AlphaFoldDB" id="A0A2N7AWY2"/>
<dbReference type="InterPro" id="IPR010330">
    <property type="entry name" value="CoiA_nuc"/>
</dbReference>
<proteinExistence type="predicted"/>
<accession>A0A2N7AWY2</accession>
<comment type="caution">
    <text evidence="2">The sequence shown here is derived from an EMBL/GenBank/DDBJ whole genome shotgun (WGS) entry which is preliminary data.</text>
</comment>
<dbReference type="EMBL" id="NIPR01000004">
    <property type="protein sequence ID" value="PMD73288.1"/>
    <property type="molecule type" value="Genomic_DNA"/>
</dbReference>
<dbReference type="Pfam" id="PF06054">
    <property type="entry name" value="CoiA_nuc"/>
    <property type="match status" value="1"/>
</dbReference>
<gene>
    <name evidence="2" type="ORF">CBP76_02050</name>
</gene>
<organism evidence="2 3">
    <name type="scientific">Companilactobacillus nuruki</name>
    <dbReference type="NCBI Taxonomy" id="1993540"/>
    <lineage>
        <taxon>Bacteria</taxon>
        <taxon>Bacillati</taxon>
        <taxon>Bacillota</taxon>
        <taxon>Bacilli</taxon>
        <taxon>Lactobacillales</taxon>
        <taxon>Lactobacillaceae</taxon>
        <taxon>Companilactobacillus</taxon>
    </lineage>
</organism>
<dbReference type="OrthoDB" id="3784230at2"/>
<keyword evidence="3" id="KW-1185">Reference proteome</keyword>
<dbReference type="Proteomes" id="UP000235649">
    <property type="component" value="Unassembled WGS sequence"/>
</dbReference>
<sequence length="286" mass="33590">MKMYAALDKNGTLIYAKTALMNQNYYCCHCDKKVKLILTETRKYFRHINKVDNDINERTVHVEGKNILHKAFVSMGYGVVDEFYLPKAKQRPDLLINQKLAIEYQCAKLNVHILEQRVNGYQQMGMSSIWILGGTYLAPKVSREHLKFLNYDNELGFYLLMLDSSTKLLTIFHHIRFVGPFSKIYSQKIVLSEDNMNQVFEFHPPTTRLLAQSMNEKLLKQLRQKNDLISQRIKLEFYEKNKITVESFLADKSFLPQEPIYQHRAWQIACGANKDYLNQPLLKRLK</sequence>
<feature type="domain" description="Competence protein CoiA nuclease-like" evidence="1">
    <location>
        <begin position="59"/>
        <end position="191"/>
    </location>
</feature>
<evidence type="ECO:0000259" key="1">
    <source>
        <dbReference type="Pfam" id="PF06054"/>
    </source>
</evidence>
<evidence type="ECO:0000313" key="3">
    <source>
        <dbReference type="Proteomes" id="UP000235649"/>
    </source>
</evidence>